<dbReference type="Gene3D" id="3.10.450.40">
    <property type="match status" value="1"/>
</dbReference>
<name>A0ABW2PH59_9ACTN</name>
<evidence type="ECO:0000313" key="3">
    <source>
        <dbReference type="Proteomes" id="UP001596496"/>
    </source>
</evidence>
<comment type="caution">
    <text evidence="2">The sequence shown here is derived from an EMBL/GenBank/DDBJ whole genome shotgun (WGS) entry which is preliminary data.</text>
</comment>
<gene>
    <name evidence="2" type="ORF">ACFQSB_36805</name>
</gene>
<proteinExistence type="predicted"/>
<evidence type="ECO:0000259" key="1">
    <source>
        <dbReference type="Pfam" id="PF04965"/>
    </source>
</evidence>
<accession>A0ABW2PH59</accession>
<sequence length="136" mass="15114">MSSPADGRPFLGIGWAFPPRVTAEGRLAEAAYAEDVRQAVLIVLGTSPGERVMRPDFGAGLSAFVFDVINAATLARIENRVRDALVTWEPRIDVESVRVDAADRREGRLLVELDYRVRATNTRHNLVYPFYVREGA</sequence>
<evidence type="ECO:0000313" key="2">
    <source>
        <dbReference type="EMBL" id="MFC7387817.1"/>
    </source>
</evidence>
<dbReference type="RefSeq" id="WP_380831708.1">
    <property type="nucleotide sequence ID" value="NZ_JBHTCG010000044.1"/>
</dbReference>
<organism evidence="2 3">
    <name type="scientific">Sphaerisporangium rhizosphaerae</name>
    <dbReference type="NCBI Taxonomy" id="2269375"/>
    <lineage>
        <taxon>Bacteria</taxon>
        <taxon>Bacillati</taxon>
        <taxon>Actinomycetota</taxon>
        <taxon>Actinomycetes</taxon>
        <taxon>Streptosporangiales</taxon>
        <taxon>Streptosporangiaceae</taxon>
        <taxon>Sphaerisporangium</taxon>
    </lineage>
</organism>
<dbReference type="Proteomes" id="UP001596496">
    <property type="component" value="Unassembled WGS sequence"/>
</dbReference>
<dbReference type="Pfam" id="PF04965">
    <property type="entry name" value="GPW_gp25"/>
    <property type="match status" value="1"/>
</dbReference>
<dbReference type="SUPFAM" id="SSF160719">
    <property type="entry name" value="gpW/gp25-like"/>
    <property type="match status" value="1"/>
</dbReference>
<feature type="domain" description="IraD/Gp25-like" evidence="1">
    <location>
        <begin position="32"/>
        <end position="121"/>
    </location>
</feature>
<dbReference type="EMBL" id="JBHTCG010000044">
    <property type="protein sequence ID" value="MFC7387817.1"/>
    <property type="molecule type" value="Genomic_DNA"/>
</dbReference>
<dbReference type="InterPro" id="IPR007048">
    <property type="entry name" value="IraD/Gp25-like"/>
</dbReference>
<reference evidence="3" key="1">
    <citation type="journal article" date="2019" name="Int. J. Syst. Evol. Microbiol.">
        <title>The Global Catalogue of Microorganisms (GCM) 10K type strain sequencing project: providing services to taxonomists for standard genome sequencing and annotation.</title>
        <authorList>
            <consortium name="The Broad Institute Genomics Platform"/>
            <consortium name="The Broad Institute Genome Sequencing Center for Infectious Disease"/>
            <person name="Wu L."/>
            <person name="Ma J."/>
        </authorList>
    </citation>
    <scope>NUCLEOTIDE SEQUENCE [LARGE SCALE GENOMIC DNA]</scope>
    <source>
        <strain evidence="3">CECT 7649</strain>
    </source>
</reference>
<protein>
    <submittedName>
        <fullName evidence="2">GPW/gp25 family protein</fullName>
    </submittedName>
</protein>
<keyword evidence="3" id="KW-1185">Reference proteome</keyword>